<dbReference type="Proteomes" id="UP000663880">
    <property type="component" value="Unassembled WGS sequence"/>
</dbReference>
<evidence type="ECO:0000313" key="6">
    <source>
        <dbReference type="EMBL" id="CAF4934904.1"/>
    </source>
</evidence>
<feature type="domain" description="MYND-type" evidence="5">
    <location>
        <begin position="552"/>
        <end position="588"/>
    </location>
</feature>
<dbReference type="EMBL" id="CAJOBZ010000063">
    <property type="protein sequence ID" value="CAF4934904.1"/>
    <property type="molecule type" value="Genomic_DNA"/>
</dbReference>
<proteinExistence type="predicted"/>
<comment type="caution">
    <text evidence="6">The sequence shown here is derived from an EMBL/GenBank/DDBJ whole genome shotgun (WGS) entry which is preliminary data.</text>
</comment>
<name>A0A821X2E3_9NEOP</name>
<sequence>MSAVERNSVFILVEGGCVANDYNVERSDSSNCVVFPSATNVYCCDYFNCLRYLSKMMLMNDTTSTDDINCSTTIQLMQLFDLSQPKDIVTFIEVEPDNINDTNTTIKESVDKAKTALNNKRKSVIKKKTKAMKKSHVSIDKGEESSQISNEYNKVTHQDLRSENAINIQRLPYTHHFPVSNCTLNNCPLTNRFEDYSPDQRVQAANHNFHQPQMHSERTNRLQITNQSSSTFPPRETPVRSNNVQNLNQISHETNYGLNVIIEHVFNFLIHESQYNFGLSQRKLKLFQRCYAYVVRYCLDRDLYNDYKVFDHIVLVVDSIARNRSQYINDNITRPLLSEMFEWCRYKTLNRSWPPAYNPPAYDKSQINTTSNDPKISTLPPYTPTRTSVLQKNSNKSSQIHNETAPAVNKDQTCLFTSGKLGKEISINIDTCLLHTLQSKPETTLAKSHSTYIQEDKTSKLIQPPIKPSTGMTIPFEIVAGLNKNEVQNQAEIVRSSVSRDSGFISPPNVNNLEVRLVSPVQQTSSNEDVTPMITHVTSLNSNASYIRQGLCSVCKNETNTRCTGCYKAYYCSRECQLSEWYVHKILCSSHH</sequence>
<dbReference type="AlphaFoldDB" id="A0A821X2E3"/>
<gene>
    <name evidence="6" type="ORF">PMACD_LOCUS14186</name>
</gene>
<dbReference type="PROSITE" id="PS01360">
    <property type="entry name" value="ZF_MYND_1"/>
    <property type="match status" value="1"/>
</dbReference>
<evidence type="ECO:0000313" key="7">
    <source>
        <dbReference type="Proteomes" id="UP000663880"/>
    </source>
</evidence>
<dbReference type="Gene3D" id="6.10.140.2220">
    <property type="match status" value="1"/>
</dbReference>
<evidence type="ECO:0000256" key="4">
    <source>
        <dbReference type="PROSITE-ProRule" id="PRU00134"/>
    </source>
</evidence>
<keyword evidence="2 4" id="KW-0863">Zinc-finger</keyword>
<organism evidence="6 7">
    <name type="scientific">Pieris macdunnoughi</name>
    <dbReference type="NCBI Taxonomy" id="345717"/>
    <lineage>
        <taxon>Eukaryota</taxon>
        <taxon>Metazoa</taxon>
        <taxon>Ecdysozoa</taxon>
        <taxon>Arthropoda</taxon>
        <taxon>Hexapoda</taxon>
        <taxon>Insecta</taxon>
        <taxon>Pterygota</taxon>
        <taxon>Neoptera</taxon>
        <taxon>Endopterygota</taxon>
        <taxon>Lepidoptera</taxon>
        <taxon>Glossata</taxon>
        <taxon>Ditrysia</taxon>
        <taxon>Papilionoidea</taxon>
        <taxon>Pieridae</taxon>
        <taxon>Pierinae</taxon>
        <taxon>Pieris</taxon>
    </lineage>
</organism>
<evidence type="ECO:0000256" key="2">
    <source>
        <dbReference type="ARBA" id="ARBA00022771"/>
    </source>
</evidence>
<dbReference type="InterPro" id="IPR002893">
    <property type="entry name" value="Znf_MYND"/>
</dbReference>
<evidence type="ECO:0000256" key="1">
    <source>
        <dbReference type="ARBA" id="ARBA00022723"/>
    </source>
</evidence>
<keyword evidence="7" id="KW-1185">Reference proteome</keyword>
<evidence type="ECO:0000259" key="5">
    <source>
        <dbReference type="PROSITE" id="PS50865"/>
    </source>
</evidence>
<evidence type="ECO:0000256" key="3">
    <source>
        <dbReference type="ARBA" id="ARBA00022833"/>
    </source>
</evidence>
<reference evidence="6" key="1">
    <citation type="submission" date="2021-02" db="EMBL/GenBank/DDBJ databases">
        <authorList>
            <person name="Steward A R."/>
        </authorList>
    </citation>
    <scope>NUCLEOTIDE SEQUENCE</scope>
</reference>
<dbReference type="OrthoDB" id="5282002at2759"/>
<dbReference type="PROSITE" id="PS50865">
    <property type="entry name" value="ZF_MYND_2"/>
    <property type="match status" value="1"/>
</dbReference>
<dbReference type="Pfam" id="PF01753">
    <property type="entry name" value="zf-MYND"/>
    <property type="match status" value="1"/>
</dbReference>
<dbReference type="SUPFAM" id="SSF144232">
    <property type="entry name" value="HIT/MYND zinc finger-like"/>
    <property type="match status" value="1"/>
</dbReference>
<dbReference type="GO" id="GO:0008270">
    <property type="term" value="F:zinc ion binding"/>
    <property type="evidence" value="ECO:0007669"/>
    <property type="project" value="UniProtKB-KW"/>
</dbReference>
<protein>
    <recommendedName>
        <fullName evidence="5">MYND-type domain-containing protein</fullName>
    </recommendedName>
</protein>
<keyword evidence="3" id="KW-0862">Zinc</keyword>
<accession>A0A821X2E3</accession>
<keyword evidence="1" id="KW-0479">Metal-binding</keyword>